<dbReference type="RefSeq" id="WP_394300434.1">
    <property type="nucleotide sequence ID" value="NZ_JBHMQT010000011.1"/>
</dbReference>
<comment type="caution">
    <text evidence="2">The sequence shown here is derived from an EMBL/GenBank/DDBJ whole genome shotgun (WGS) entry which is preliminary data.</text>
</comment>
<sequence length="359" mass="39445">MTGIWQDTPDGLVPLPTQPFLLEENLHDSIERAPAMLPLRGQPRLVMLGREVLLGNGYADLVAMDADTGQPVVIEVKLAANSDRRSVFTQVLGYASHLFRLSPEAFEELIRPYLAKRGNSSIAEAVEAEIADGSVDLDAFRGRMTAALEEGRIRCVVVLDAASPDLIDLAGYLQAVTNERLDIDLVTVSAYEVQGAQVLVPQLIEPERSPLPPPVRPPSPSREARPVAGSALFTASIDSADPAHREHLRRLSTWAHELESEGLATLYTTVGKGRWVLNLRLPGQARGMITVWNDRGAFVCPQRTVVKAEAPKTLARLDERFPNEIRQNNNLTNPVDQEILDLLRDAYVEAAGRRHRPAG</sequence>
<evidence type="ECO:0008006" key="4">
    <source>
        <dbReference type="Google" id="ProtNLM"/>
    </source>
</evidence>
<feature type="compositionally biased region" description="Pro residues" evidence="1">
    <location>
        <begin position="209"/>
        <end position="220"/>
    </location>
</feature>
<name>A0ABV6U1A1_9ACTN</name>
<dbReference type="Gene3D" id="3.40.1350.10">
    <property type="match status" value="1"/>
</dbReference>
<accession>A0ABV6U1A1</accession>
<reference evidence="2 3" key="1">
    <citation type="submission" date="2024-09" db="EMBL/GenBank/DDBJ databases">
        <authorList>
            <person name="Sun Q."/>
            <person name="Mori K."/>
        </authorList>
    </citation>
    <scope>NUCLEOTIDE SEQUENCE [LARGE SCALE GENOMIC DNA]</scope>
    <source>
        <strain evidence="2 3">TBRC 1851</strain>
    </source>
</reference>
<protein>
    <recommendedName>
        <fullName evidence="4">DUF91 domain-containing protein</fullName>
    </recommendedName>
</protein>
<dbReference type="Proteomes" id="UP001589870">
    <property type="component" value="Unassembled WGS sequence"/>
</dbReference>
<evidence type="ECO:0000313" key="3">
    <source>
        <dbReference type="Proteomes" id="UP001589870"/>
    </source>
</evidence>
<evidence type="ECO:0000256" key="1">
    <source>
        <dbReference type="SAM" id="MobiDB-lite"/>
    </source>
</evidence>
<gene>
    <name evidence="2" type="ORF">ACFHYQ_07935</name>
</gene>
<organism evidence="2 3">
    <name type="scientific">Sphaerimonospora cavernae</name>
    <dbReference type="NCBI Taxonomy" id="1740611"/>
    <lineage>
        <taxon>Bacteria</taxon>
        <taxon>Bacillati</taxon>
        <taxon>Actinomycetota</taxon>
        <taxon>Actinomycetes</taxon>
        <taxon>Streptosporangiales</taxon>
        <taxon>Streptosporangiaceae</taxon>
        <taxon>Sphaerimonospora</taxon>
    </lineage>
</organism>
<keyword evidence="3" id="KW-1185">Reference proteome</keyword>
<proteinExistence type="predicted"/>
<evidence type="ECO:0000313" key="2">
    <source>
        <dbReference type="EMBL" id="MFC0862224.1"/>
    </source>
</evidence>
<feature type="region of interest" description="Disordered" evidence="1">
    <location>
        <begin position="206"/>
        <end position="225"/>
    </location>
</feature>
<dbReference type="EMBL" id="JBHMQT010000011">
    <property type="protein sequence ID" value="MFC0862224.1"/>
    <property type="molecule type" value="Genomic_DNA"/>
</dbReference>
<dbReference type="InterPro" id="IPR011856">
    <property type="entry name" value="tRNA_endonuc-like_dom_sf"/>
</dbReference>